<protein>
    <recommendedName>
        <fullName evidence="4">DUF4179 domain-containing protein</fullName>
    </recommendedName>
</protein>
<dbReference type="RefSeq" id="WP_203707783.1">
    <property type="nucleotide sequence ID" value="NZ_BAAALU010000043.1"/>
</dbReference>
<evidence type="ECO:0000313" key="2">
    <source>
        <dbReference type="EMBL" id="GIF60967.1"/>
    </source>
</evidence>
<dbReference type="Proteomes" id="UP000624325">
    <property type="component" value="Unassembled WGS sequence"/>
</dbReference>
<organism evidence="2 3">
    <name type="scientific">Asanoa iriomotensis</name>
    <dbReference type="NCBI Taxonomy" id="234613"/>
    <lineage>
        <taxon>Bacteria</taxon>
        <taxon>Bacillati</taxon>
        <taxon>Actinomycetota</taxon>
        <taxon>Actinomycetes</taxon>
        <taxon>Micromonosporales</taxon>
        <taxon>Micromonosporaceae</taxon>
        <taxon>Asanoa</taxon>
    </lineage>
</organism>
<evidence type="ECO:0000256" key="1">
    <source>
        <dbReference type="SAM" id="Phobius"/>
    </source>
</evidence>
<dbReference type="EMBL" id="BONC01000083">
    <property type="protein sequence ID" value="GIF60967.1"/>
    <property type="molecule type" value="Genomic_DNA"/>
</dbReference>
<proteinExistence type="predicted"/>
<accession>A0ABQ4CDW2</accession>
<evidence type="ECO:0000313" key="3">
    <source>
        <dbReference type="Proteomes" id="UP000624325"/>
    </source>
</evidence>
<sequence>MTVDERVHDALTDLADGVRPAPDPYGRLRTRHRRVQRQRGLAAGLALAAVTAVGAVVPTLDREGPTAADIDRTQSVNAWAERLRNSPVRGAVGSAEPAYVAELERMVAEHQRAGAFRVTAPVSEVNVLYLDDIGGARVAFVAFHLATPDPATSWANSSAWLVARAGAPATELADPLSIAGGGDGLEPFEVMSGLSGKVQADATVALAPDGCVVESAPLPDVDAWRPEPTGSYLIRAAGTERPEWWRVVCDGVVKDERPATRLTRKTPLRAETLDAALVGARGKVDLESAREVVRFAEPDGANILTGPTRVLWGGRISGAKPDANGPFDGTAVLTAAPYVRGGWQIGLDVTYDGETSGGAQAVGLRRWSAQNPIGPDTVVPIRLGESASVLVVVPAGATTVRVMRAGTVVDTASVADDAALVDAPDDPGLTFEALDRDGAVLSVGRLPGDPPVNNEVVSW</sequence>
<keyword evidence="1" id="KW-0472">Membrane</keyword>
<keyword evidence="1" id="KW-1133">Transmembrane helix</keyword>
<keyword evidence="1" id="KW-0812">Transmembrane</keyword>
<keyword evidence="3" id="KW-1185">Reference proteome</keyword>
<evidence type="ECO:0008006" key="4">
    <source>
        <dbReference type="Google" id="ProtNLM"/>
    </source>
</evidence>
<gene>
    <name evidence="2" type="ORF">Air01nite_70620</name>
</gene>
<name>A0ABQ4CDW2_9ACTN</name>
<comment type="caution">
    <text evidence="2">The sequence shown here is derived from an EMBL/GenBank/DDBJ whole genome shotgun (WGS) entry which is preliminary data.</text>
</comment>
<feature type="transmembrane region" description="Helical" evidence="1">
    <location>
        <begin position="41"/>
        <end position="60"/>
    </location>
</feature>
<reference evidence="2 3" key="1">
    <citation type="submission" date="2021-01" db="EMBL/GenBank/DDBJ databases">
        <title>Whole genome shotgun sequence of Asanoa iriomotensis NBRC 100142.</title>
        <authorList>
            <person name="Komaki H."/>
            <person name="Tamura T."/>
        </authorList>
    </citation>
    <scope>NUCLEOTIDE SEQUENCE [LARGE SCALE GENOMIC DNA]</scope>
    <source>
        <strain evidence="2 3">NBRC 100142</strain>
    </source>
</reference>